<dbReference type="AlphaFoldDB" id="A0A9Q1FXJ9"/>
<name>A0A9Q1FXJ9_SYNKA</name>
<organism evidence="2 3">
    <name type="scientific">Synaphobranchus kaupii</name>
    <name type="common">Kaup's arrowtooth eel</name>
    <dbReference type="NCBI Taxonomy" id="118154"/>
    <lineage>
        <taxon>Eukaryota</taxon>
        <taxon>Metazoa</taxon>
        <taxon>Chordata</taxon>
        <taxon>Craniata</taxon>
        <taxon>Vertebrata</taxon>
        <taxon>Euteleostomi</taxon>
        <taxon>Actinopterygii</taxon>
        <taxon>Neopterygii</taxon>
        <taxon>Teleostei</taxon>
        <taxon>Anguilliformes</taxon>
        <taxon>Synaphobranchidae</taxon>
        <taxon>Synaphobranchus</taxon>
    </lineage>
</organism>
<comment type="caution">
    <text evidence="2">The sequence shown here is derived from an EMBL/GenBank/DDBJ whole genome shotgun (WGS) entry which is preliminary data.</text>
</comment>
<dbReference type="EMBL" id="JAINUF010000003">
    <property type="protein sequence ID" value="KAJ8369066.1"/>
    <property type="molecule type" value="Genomic_DNA"/>
</dbReference>
<keyword evidence="3" id="KW-1185">Reference proteome</keyword>
<reference evidence="2" key="1">
    <citation type="journal article" date="2023" name="Science">
        <title>Genome structures resolve the early diversification of teleost fishes.</title>
        <authorList>
            <person name="Parey E."/>
            <person name="Louis A."/>
            <person name="Montfort J."/>
            <person name="Bouchez O."/>
            <person name="Roques C."/>
            <person name="Iampietro C."/>
            <person name="Lluch J."/>
            <person name="Castinel A."/>
            <person name="Donnadieu C."/>
            <person name="Desvignes T."/>
            <person name="Floi Bucao C."/>
            <person name="Jouanno E."/>
            <person name="Wen M."/>
            <person name="Mejri S."/>
            <person name="Dirks R."/>
            <person name="Jansen H."/>
            <person name="Henkel C."/>
            <person name="Chen W.J."/>
            <person name="Zahm M."/>
            <person name="Cabau C."/>
            <person name="Klopp C."/>
            <person name="Thompson A.W."/>
            <person name="Robinson-Rechavi M."/>
            <person name="Braasch I."/>
            <person name="Lecointre G."/>
            <person name="Bobe J."/>
            <person name="Postlethwait J.H."/>
            <person name="Berthelot C."/>
            <person name="Roest Crollius H."/>
            <person name="Guiguen Y."/>
        </authorList>
    </citation>
    <scope>NUCLEOTIDE SEQUENCE</scope>
    <source>
        <strain evidence="2">WJC10195</strain>
    </source>
</reference>
<protein>
    <submittedName>
        <fullName evidence="2">Uncharacterized protein</fullName>
    </submittedName>
</protein>
<accession>A0A9Q1FXJ9</accession>
<feature type="region of interest" description="Disordered" evidence="1">
    <location>
        <begin position="83"/>
        <end position="125"/>
    </location>
</feature>
<evidence type="ECO:0000313" key="2">
    <source>
        <dbReference type="EMBL" id="KAJ8369066.1"/>
    </source>
</evidence>
<sequence>MPAVLIARFVAWTGFLVPAYHCPSQIIAASILVSLSLCHSVCWSLLTFAPTASLSESAEVTCGDTVTLEPSVCPEFSLVTGPGRGSEELAPGQPTSAPAWQHQDSGASLPQDTRSHQPSPATYSDGTHEIQLQLRFETRSRESLCILPAENAPHMFAPLECSGMFRHLRSGTGHWFSPRG</sequence>
<proteinExistence type="predicted"/>
<evidence type="ECO:0000256" key="1">
    <source>
        <dbReference type="SAM" id="MobiDB-lite"/>
    </source>
</evidence>
<gene>
    <name evidence="2" type="ORF">SKAU_G00090940</name>
</gene>
<evidence type="ECO:0000313" key="3">
    <source>
        <dbReference type="Proteomes" id="UP001152622"/>
    </source>
</evidence>
<feature type="compositionally biased region" description="Polar residues" evidence="1">
    <location>
        <begin position="93"/>
        <end position="125"/>
    </location>
</feature>
<dbReference type="Proteomes" id="UP001152622">
    <property type="component" value="Chromosome 3"/>
</dbReference>